<dbReference type="InterPro" id="IPR036909">
    <property type="entry name" value="Cyt_c-like_dom_sf"/>
</dbReference>
<evidence type="ECO:0000256" key="2">
    <source>
        <dbReference type="ARBA" id="ARBA00022723"/>
    </source>
</evidence>
<evidence type="ECO:0000313" key="7">
    <source>
        <dbReference type="Proteomes" id="UP000324282"/>
    </source>
</evidence>
<dbReference type="RefSeq" id="WP_148924026.1">
    <property type="nucleotide sequence ID" value="NZ_VNHQ01000011.1"/>
</dbReference>
<gene>
    <name evidence="6" type="ORF">A9A72_12127</name>
</gene>
<dbReference type="OrthoDB" id="9779283at2"/>
<evidence type="ECO:0000256" key="4">
    <source>
        <dbReference type="PROSITE-ProRule" id="PRU00433"/>
    </source>
</evidence>
<keyword evidence="3 4" id="KW-0408">Iron</keyword>
<dbReference type="PROSITE" id="PS51007">
    <property type="entry name" value="CYTC"/>
    <property type="match status" value="1"/>
</dbReference>
<sequence>MPWLFVFILLLSGCDQMAQQPRADAQEASLFFPDGKVNQAPPVGTVARGELAWEAVLAERPPLTEALLARGEERYRINCVPCHGLAGDGLGAVVERGFPQPPDFTEPRLIQAADRHFLRVIAEGYGVMYSYAARVKPADRWAIVAHIRALQLARAAKVGTLPELDRRALEALP</sequence>
<dbReference type="Proteomes" id="UP000324282">
    <property type="component" value="Unassembled WGS sequence"/>
</dbReference>
<dbReference type="GO" id="GO:0020037">
    <property type="term" value="F:heme binding"/>
    <property type="evidence" value="ECO:0007669"/>
    <property type="project" value="InterPro"/>
</dbReference>
<dbReference type="Gene3D" id="1.10.760.10">
    <property type="entry name" value="Cytochrome c-like domain"/>
    <property type="match status" value="1"/>
</dbReference>
<protein>
    <submittedName>
        <fullName evidence="6">Cbb3-type cytochrome c oxidase subunit III</fullName>
    </submittedName>
</protein>
<dbReference type="EMBL" id="VNHQ01000011">
    <property type="protein sequence ID" value="TYP66034.1"/>
    <property type="molecule type" value="Genomic_DNA"/>
</dbReference>
<name>A0A5S5BGE1_STUST</name>
<comment type="caution">
    <text evidence="6">The sequence shown here is derived from an EMBL/GenBank/DDBJ whole genome shotgun (WGS) entry which is preliminary data.</text>
</comment>
<reference evidence="6 7" key="1">
    <citation type="submission" date="2019-07" db="EMBL/GenBank/DDBJ databases">
        <title>Deep subsurface shale carbon reservoir microbial communities from Ohio and West Virginia, USA.</title>
        <authorList>
            <person name="Wrighton K."/>
        </authorList>
    </citation>
    <scope>NUCLEOTIDE SEQUENCE [LARGE SCALE GENOMIC DNA]</scope>
    <source>
        <strain evidence="6 7">NP_8Ht</strain>
    </source>
</reference>
<evidence type="ECO:0000313" key="6">
    <source>
        <dbReference type="EMBL" id="TYP66034.1"/>
    </source>
</evidence>
<keyword evidence="2 4" id="KW-0479">Metal-binding</keyword>
<accession>A0A5S5BGE1</accession>
<dbReference type="InterPro" id="IPR009056">
    <property type="entry name" value="Cyt_c-like_dom"/>
</dbReference>
<dbReference type="AlphaFoldDB" id="A0A5S5BGE1"/>
<feature type="domain" description="Cytochrome c" evidence="5">
    <location>
        <begin position="66"/>
        <end position="151"/>
    </location>
</feature>
<evidence type="ECO:0000256" key="3">
    <source>
        <dbReference type="ARBA" id="ARBA00023004"/>
    </source>
</evidence>
<dbReference type="Pfam" id="PF13442">
    <property type="entry name" value="Cytochrome_CBB3"/>
    <property type="match status" value="1"/>
</dbReference>
<organism evidence="6 7">
    <name type="scientific">Stutzerimonas stutzeri</name>
    <name type="common">Pseudomonas stutzeri</name>
    <dbReference type="NCBI Taxonomy" id="316"/>
    <lineage>
        <taxon>Bacteria</taxon>
        <taxon>Pseudomonadati</taxon>
        <taxon>Pseudomonadota</taxon>
        <taxon>Gammaproteobacteria</taxon>
        <taxon>Pseudomonadales</taxon>
        <taxon>Pseudomonadaceae</taxon>
        <taxon>Stutzerimonas</taxon>
    </lineage>
</organism>
<keyword evidence="1 4" id="KW-0349">Heme</keyword>
<dbReference type="PANTHER" id="PTHR40394">
    <property type="entry name" value="LIPOPROTEIN-RELATED"/>
    <property type="match status" value="1"/>
</dbReference>
<dbReference type="SUPFAM" id="SSF46626">
    <property type="entry name" value="Cytochrome c"/>
    <property type="match status" value="1"/>
</dbReference>
<dbReference type="PANTHER" id="PTHR40394:SF2">
    <property type="entry name" value="QUINOL:CYTOCHROME C OXIDOREDUCTASE MEMBRANE PROTEIN"/>
    <property type="match status" value="1"/>
</dbReference>
<evidence type="ECO:0000259" key="5">
    <source>
        <dbReference type="PROSITE" id="PS51007"/>
    </source>
</evidence>
<evidence type="ECO:0000256" key="1">
    <source>
        <dbReference type="ARBA" id="ARBA00022617"/>
    </source>
</evidence>
<dbReference type="GO" id="GO:0046872">
    <property type="term" value="F:metal ion binding"/>
    <property type="evidence" value="ECO:0007669"/>
    <property type="project" value="UniProtKB-KW"/>
</dbReference>
<dbReference type="GO" id="GO:0009055">
    <property type="term" value="F:electron transfer activity"/>
    <property type="evidence" value="ECO:0007669"/>
    <property type="project" value="InterPro"/>
</dbReference>
<proteinExistence type="predicted"/>